<protein>
    <submittedName>
        <fullName evidence="10">Peptidoglycan/LPS O-acetylase OafA/YrhL/lysophospholipase L1-like esterase</fullName>
    </submittedName>
</protein>
<evidence type="ECO:0000256" key="8">
    <source>
        <dbReference type="SAM" id="Phobius"/>
    </source>
</evidence>
<evidence type="ECO:0000259" key="9">
    <source>
        <dbReference type="Pfam" id="PF01757"/>
    </source>
</evidence>
<dbReference type="PANTHER" id="PTHR23028:SF53">
    <property type="entry name" value="ACYL_TRANSF_3 DOMAIN-CONTAINING PROTEIN"/>
    <property type="match status" value="1"/>
</dbReference>
<sequence>MTTLTATRQHVAALDGLRGLAVAGVLLFHAGHLTGGFLGVDLFFALSGYLITDLLLREARTTGTVALTAFWGRRVRRLGPALVLLLVAVTLLTWAFDANLLRTALSDGPWAQFNLVNWHLLGEHAAYWDRFGPGRVFGHLWSIAVEEQFYLLWPLVVLGLARFSRRLDRDVTVAAVLVSAVSVTLMVLLAGPDTSRVYTGTDTRAFSLMLGALAATEPVRRLVGGRVPWWLPGLPLVVFWLVASDAPWLYPGGLFLHSLLSALLVLACAQRPVPVLAWPPLRWLGGISYGLYLWHWPVYLLLSPERTGLSGWPWTVLVVAVSVLAAVLSKHLVEDPLRYRVYRAGPALTAVVMASVLAFWFVVPRPATATVDTGGLGRGVESANGPRLAKVLYMGDSIAAGLSLPVAEALKASGVAMTSIAADGGGGVVGPLAETTWADLPSTLARERPTAVVYQVTTYDWGSEAEQRAGYQRLVEVARGHGARVVFVGMPPIRADEFYAARLPELNRANQVVASLPEAIFLDSAPLWGPDYQGRAPDGIHACPQGAARFTGWLLTGLAAHFSGLRPVAPEAWANTGWAADKRFQGC</sequence>
<dbReference type="InterPro" id="IPR050879">
    <property type="entry name" value="Acyltransferase_3"/>
</dbReference>
<evidence type="ECO:0000256" key="5">
    <source>
        <dbReference type="ARBA" id="ARBA00022989"/>
    </source>
</evidence>
<dbReference type="Pfam" id="PF01757">
    <property type="entry name" value="Acyl_transf_3"/>
    <property type="match status" value="1"/>
</dbReference>
<organism evidence="10 11">
    <name type="scientific">Crossiella equi</name>
    <dbReference type="NCBI Taxonomy" id="130796"/>
    <lineage>
        <taxon>Bacteria</taxon>
        <taxon>Bacillati</taxon>
        <taxon>Actinomycetota</taxon>
        <taxon>Actinomycetes</taxon>
        <taxon>Pseudonocardiales</taxon>
        <taxon>Pseudonocardiaceae</taxon>
        <taxon>Crossiella</taxon>
    </lineage>
</organism>
<evidence type="ECO:0000256" key="1">
    <source>
        <dbReference type="ARBA" id="ARBA00004651"/>
    </source>
</evidence>
<evidence type="ECO:0000256" key="6">
    <source>
        <dbReference type="ARBA" id="ARBA00023136"/>
    </source>
</evidence>
<evidence type="ECO:0000256" key="2">
    <source>
        <dbReference type="ARBA" id="ARBA00022475"/>
    </source>
</evidence>
<dbReference type="PANTHER" id="PTHR23028">
    <property type="entry name" value="ACETYLTRANSFERASE"/>
    <property type="match status" value="1"/>
</dbReference>
<feature type="transmembrane region" description="Helical" evidence="8">
    <location>
        <begin position="281"/>
        <end position="299"/>
    </location>
</feature>
<evidence type="ECO:0000256" key="4">
    <source>
        <dbReference type="ARBA" id="ARBA00022692"/>
    </source>
</evidence>
<feature type="transmembrane region" description="Helical" evidence="8">
    <location>
        <begin position="173"/>
        <end position="191"/>
    </location>
</feature>
<dbReference type="SUPFAM" id="SSF52266">
    <property type="entry name" value="SGNH hydrolase"/>
    <property type="match status" value="1"/>
</dbReference>
<feature type="transmembrane region" description="Helical" evidence="8">
    <location>
        <begin position="140"/>
        <end position="161"/>
    </location>
</feature>
<keyword evidence="7" id="KW-0012">Acyltransferase</keyword>
<reference evidence="10 11" key="1">
    <citation type="submission" date="2021-03" db="EMBL/GenBank/DDBJ databases">
        <title>Sequencing the genomes of 1000 actinobacteria strains.</title>
        <authorList>
            <person name="Klenk H.-P."/>
        </authorList>
    </citation>
    <scope>NUCLEOTIDE SEQUENCE [LARGE SCALE GENOMIC DNA]</scope>
    <source>
        <strain evidence="10 11">DSM 44580</strain>
    </source>
</reference>
<feature type="transmembrane region" description="Helical" evidence="8">
    <location>
        <begin position="249"/>
        <end position="269"/>
    </location>
</feature>
<feature type="transmembrane region" description="Helical" evidence="8">
    <location>
        <begin position="341"/>
        <end position="363"/>
    </location>
</feature>
<accession>A0ABS5APA5</accession>
<feature type="transmembrane region" description="Helical" evidence="8">
    <location>
        <begin position="311"/>
        <end position="329"/>
    </location>
</feature>
<keyword evidence="2" id="KW-1003">Cell membrane</keyword>
<comment type="subcellular location">
    <subcellularLocation>
        <location evidence="1">Cell membrane</location>
        <topology evidence="1">Multi-pass membrane protein</topology>
    </subcellularLocation>
</comment>
<dbReference type="InterPro" id="IPR002656">
    <property type="entry name" value="Acyl_transf_3_dom"/>
</dbReference>
<proteinExistence type="predicted"/>
<keyword evidence="5 8" id="KW-1133">Transmembrane helix</keyword>
<keyword evidence="4 8" id="KW-0812">Transmembrane</keyword>
<keyword evidence="6 8" id="KW-0472">Membrane</keyword>
<evidence type="ECO:0000313" key="10">
    <source>
        <dbReference type="EMBL" id="MBP2478391.1"/>
    </source>
</evidence>
<keyword evidence="3" id="KW-0808">Transferase</keyword>
<evidence type="ECO:0000256" key="7">
    <source>
        <dbReference type="ARBA" id="ARBA00023315"/>
    </source>
</evidence>
<evidence type="ECO:0000256" key="3">
    <source>
        <dbReference type="ARBA" id="ARBA00022679"/>
    </source>
</evidence>
<feature type="transmembrane region" description="Helical" evidence="8">
    <location>
        <begin position="36"/>
        <end position="56"/>
    </location>
</feature>
<feature type="domain" description="Acyltransferase 3" evidence="9">
    <location>
        <begin position="12"/>
        <end position="328"/>
    </location>
</feature>
<dbReference type="Proteomes" id="UP001519363">
    <property type="component" value="Unassembled WGS sequence"/>
</dbReference>
<comment type="caution">
    <text evidence="10">The sequence shown here is derived from an EMBL/GenBank/DDBJ whole genome shotgun (WGS) entry which is preliminary data.</text>
</comment>
<dbReference type="InterPro" id="IPR036514">
    <property type="entry name" value="SGNH_hydro_sf"/>
</dbReference>
<feature type="transmembrane region" description="Helical" evidence="8">
    <location>
        <begin position="77"/>
        <end position="96"/>
    </location>
</feature>
<dbReference type="RefSeq" id="WP_209707542.1">
    <property type="nucleotide sequence ID" value="NZ_JAGIOO010000001.1"/>
</dbReference>
<gene>
    <name evidence="10" type="ORF">JOF53_007263</name>
</gene>
<dbReference type="Gene3D" id="3.40.50.1110">
    <property type="entry name" value="SGNH hydrolase"/>
    <property type="match status" value="1"/>
</dbReference>
<dbReference type="EMBL" id="JAGIOO010000001">
    <property type="protein sequence ID" value="MBP2478391.1"/>
    <property type="molecule type" value="Genomic_DNA"/>
</dbReference>
<evidence type="ECO:0000313" key="11">
    <source>
        <dbReference type="Proteomes" id="UP001519363"/>
    </source>
</evidence>
<name>A0ABS5APA5_9PSEU</name>
<keyword evidence="11" id="KW-1185">Reference proteome</keyword>